<comment type="caution">
    <text evidence="4">Lacks conserved residue(s) required for the propagation of feature annotation.</text>
</comment>
<reference evidence="5" key="1">
    <citation type="journal article" date="2014" name="Int. J. Syst. Evol. Microbiol.">
        <title>Complete genome sequence of Corynebacterium casei LMG S-19264T (=DSM 44701T), isolated from a smear-ripened cheese.</title>
        <authorList>
            <consortium name="US DOE Joint Genome Institute (JGI-PGF)"/>
            <person name="Walter F."/>
            <person name="Albersmeier A."/>
            <person name="Kalinowski J."/>
            <person name="Ruckert C."/>
        </authorList>
    </citation>
    <scope>NUCLEOTIDE SEQUENCE</scope>
    <source>
        <strain evidence="5">KCTC 32437</strain>
    </source>
</reference>
<keyword evidence="4" id="KW-0963">Cytoplasm</keyword>
<dbReference type="HAMAP" id="MF_00528">
    <property type="entry name" value="Maf"/>
    <property type="match status" value="1"/>
</dbReference>
<dbReference type="InterPro" id="IPR029001">
    <property type="entry name" value="ITPase-like_fam"/>
</dbReference>
<evidence type="ECO:0000256" key="1">
    <source>
        <dbReference type="ARBA" id="ARBA00001968"/>
    </source>
</evidence>
<proteinExistence type="inferred from homology"/>
<organism evidence="5 6">
    <name type="scientific">Devosia pacifica</name>
    <dbReference type="NCBI Taxonomy" id="1335967"/>
    <lineage>
        <taxon>Bacteria</taxon>
        <taxon>Pseudomonadati</taxon>
        <taxon>Pseudomonadota</taxon>
        <taxon>Alphaproteobacteria</taxon>
        <taxon>Hyphomicrobiales</taxon>
        <taxon>Devosiaceae</taxon>
        <taxon>Devosia</taxon>
    </lineage>
</organism>
<reference evidence="5" key="2">
    <citation type="submission" date="2020-09" db="EMBL/GenBank/DDBJ databases">
        <authorList>
            <person name="Sun Q."/>
            <person name="Kim S."/>
        </authorList>
    </citation>
    <scope>NUCLEOTIDE SEQUENCE</scope>
    <source>
        <strain evidence="5">KCTC 32437</strain>
    </source>
</reference>
<dbReference type="GO" id="GO:0005737">
    <property type="term" value="C:cytoplasm"/>
    <property type="evidence" value="ECO:0007669"/>
    <property type="project" value="UniProtKB-SubCell"/>
</dbReference>
<dbReference type="InterPro" id="IPR003697">
    <property type="entry name" value="Maf-like"/>
</dbReference>
<accession>A0A918S3Z0</accession>
<gene>
    <name evidence="5" type="ORF">GCM10007989_18590</name>
</gene>
<dbReference type="GO" id="GO:0009117">
    <property type="term" value="P:nucleotide metabolic process"/>
    <property type="evidence" value="ECO:0007669"/>
    <property type="project" value="UniProtKB-KW"/>
</dbReference>
<dbReference type="GO" id="GO:0047429">
    <property type="term" value="F:nucleoside triphosphate diphosphatase activity"/>
    <property type="evidence" value="ECO:0007669"/>
    <property type="project" value="UniProtKB-EC"/>
</dbReference>
<dbReference type="EC" id="3.6.1.9" evidence="4"/>
<feature type="active site" description="Proton acceptor" evidence="4">
    <location>
        <position position="73"/>
    </location>
</feature>
<dbReference type="SUPFAM" id="SSF52972">
    <property type="entry name" value="ITPase-like"/>
    <property type="match status" value="1"/>
</dbReference>
<comment type="caution">
    <text evidence="5">The sequence shown here is derived from an EMBL/GenBank/DDBJ whole genome shotgun (WGS) entry which is preliminary data.</text>
</comment>
<evidence type="ECO:0000256" key="4">
    <source>
        <dbReference type="HAMAP-Rule" id="MF_00528"/>
    </source>
</evidence>
<dbReference type="RefSeq" id="WP_189425411.1">
    <property type="nucleotide sequence ID" value="NZ_BMZE01000002.1"/>
</dbReference>
<dbReference type="Pfam" id="PF02545">
    <property type="entry name" value="Maf"/>
    <property type="match status" value="1"/>
</dbReference>
<dbReference type="PIRSF" id="PIRSF006305">
    <property type="entry name" value="Maf"/>
    <property type="match status" value="1"/>
</dbReference>
<comment type="subcellular location">
    <subcellularLocation>
        <location evidence="4">Cytoplasm</location>
    </subcellularLocation>
</comment>
<dbReference type="EMBL" id="BMZE01000002">
    <property type="protein sequence ID" value="GHA23388.1"/>
    <property type="molecule type" value="Genomic_DNA"/>
</dbReference>
<evidence type="ECO:0000313" key="6">
    <source>
        <dbReference type="Proteomes" id="UP000646579"/>
    </source>
</evidence>
<protein>
    <recommendedName>
        <fullName evidence="4">Nucleoside triphosphate pyrophosphatase</fullName>
        <ecNumber evidence="4">3.6.1.9</ecNumber>
    </recommendedName>
    <alternativeName>
        <fullName evidence="4">Nucleotide pyrophosphatase</fullName>
        <shortName evidence="4">Nucleotide PPase</shortName>
    </alternativeName>
</protein>
<comment type="cofactor">
    <cofactor evidence="1 4">
        <name>a divalent metal cation</name>
        <dbReference type="ChEBI" id="CHEBI:60240"/>
    </cofactor>
</comment>
<dbReference type="Gene3D" id="3.90.950.10">
    <property type="match status" value="1"/>
</dbReference>
<sequence length="202" mass="22110">MLILASKSETRRHLLESAGLVFETHASSINERDLEAQVEQNGADARDVATLLAGAKARAVAAENPSAWVIGADQTLSLGPDRMNKPDSLDAARGQLDRLRGKTHRLHAAVVLARGDNIVWSSIETAELTMRKFSDSERDLVLELEGERVLGSVGSYRLEGPSIRLFERVSGDYFTILGLPLLALLEALREFAPEVLDLRHTS</sequence>
<evidence type="ECO:0000313" key="5">
    <source>
        <dbReference type="EMBL" id="GHA23388.1"/>
    </source>
</evidence>
<keyword evidence="3 4" id="KW-0546">Nucleotide metabolism</keyword>
<keyword evidence="6" id="KW-1185">Reference proteome</keyword>
<dbReference type="PANTHER" id="PTHR43213">
    <property type="entry name" value="BIFUNCTIONAL DTTP/UTP PYROPHOSPHATASE/METHYLTRANSFERASE PROTEIN-RELATED"/>
    <property type="match status" value="1"/>
</dbReference>
<dbReference type="PANTHER" id="PTHR43213:SF5">
    <property type="entry name" value="BIFUNCTIONAL DTTP_UTP PYROPHOSPHATASE_METHYLTRANSFERASE PROTEIN-RELATED"/>
    <property type="match status" value="1"/>
</dbReference>
<evidence type="ECO:0000256" key="2">
    <source>
        <dbReference type="ARBA" id="ARBA00022801"/>
    </source>
</evidence>
<name>A0A918S3Z0_9HYPH</name>
<dbReference type="Proteomes" id="UP000646579">
    <property type="component" value="Unassembled WGS sequence"/>
</dbReference>
<comment type="catalytic activity">
    <reaction evidence="4">
        <text>a ribonucleoside 5'-triphosphate + H2O = a ribonucleoside 5'-phosphate + diphosphate + H(+)</text>
        <dbReference type="Rhea" id="RHEA:23996"/>
        <dbReference type="ChEBI" id="CHEBI:15377"/>
        <dbReference type="ChEBI" id="CHEBI:15378"/>
        <dbReference type="ChEBI" id="CHEBI:33019"/>
        <dbReference type="ChEBI" id="CHEBI:58043"/>
        <dbReference type="ChEBI" id="CHEBI:61557"/>
        <dbReference type="EC" id="3.6.1.9"/>
    </reaction>
</comment>
<dbReference type="AlphaFoldDB" id="A0A918S3Z0"/>
<comment type="catalytic activity">
    <reaction evidence="4">
        <text>a 2'-deoxyribonucleoside 5'-triphosphate + H2O = a 2'-deoxyribonucleoside 5'-phosphate + diphosphate + H(+)</text>
        <dbReference type="Rhea" id="RHEA:44644"/>
        <dbReference type="ChEBI" id="CHEBI:15377"/>
        <dbReference type="ChEBI" id="CHEBI:15378"/>
        <dbReference type="ChEBI" id="CHEBI:33019"/>
        <dbReference type="ChEBI" id="CHEBI:61560"/>
        <dbReference type="ChEBI" id="CHEBI:65317"/>
        <dbReference type="EC" id="3.6.1.9"/>
    </reaction>
</comment>
<comment type="function">
    <text evidence="4">Nucleoside triphosphate pyrophosphatase. May have a dual role in cell division arrest and in preventing the incorporation of modified nucleotides into cellular nucleic acids.</text>
</comment>
<evidence type="ECO:0000256" key="3">
    <source>
        <dbReference type="ARBA" id="ARBA00023080"/>
    </source>
</evidence>
<keyword evidence="2 4" id="KW-0378">Hydrolase</keyword>
<comment type="similarity">
    <text evidence="4">Belongs to the Maf family.</text>
</comment>